<reference evidence="2" key="1">
    <citation type="journal article" date="2019" name="Environ. Microbiol.">
        <title>Fungal ecological strategies reflected in gene transcription - a case study of two litter decomposers.</title>
        <authorList>
            <person name="Barbi F."/>
            <person name="Kohler A."/>
            <person name="Barry K."/>
            <person name="Baskaran P."/>
            <person name="Daum C."/>
            <person name="Fauchery L."/>
            <person name="Ihrmark K."/>
            <person name="Kuo A."/>
            <person name="LaButti K."/>
            <person name="Lipzen A."/>
            <person name="Morin E."/>
            <person name="Grigoriev I.V."/>
            <person name="Henrissat B."/>
            <person name="Lindahl B."/>
            <person name="Martin F."/>
        </authorList>
    </citation>
    <scope>NUCLEOTIDE SEQUENCE</scope>
    <source>
        <strain evidence="2">JB14</strain>
    </source>
</reference>
<dbReference type="Proteomes" id="UP000799118">
    <property type="component" value="Unassembled WGS sequence"/>
</dbReference>
<accession>A0A6A4GV14</accession>
<gene>
    <name evidence="2" type="ORF">BT96DRAFT_1003472</name>
</gene>
<sequence>MERPTFPSEKLVSVDGVEDSVPGLDTLPCMDVPDGGPAAWSTLIGAILLFWVTRNLPIQKIYPCLAFPDRYVNAFGVYEGKRAFSSQWLSLTTLQISLFANT</sequence>
<keyword evidence="1" id="KW-0472">Membrane</keyword>
<protein>
    <submittedName>
        <fullName evidence="2">Uncharacterized protein</fullName>
    </submittedName>
</protein>
<feature type="transmembrane region" description="Helical" evidence="1">
    <location>
        <begin position="37"/>
        <end position="53"/>
    </location>
</feature>
<dbReference type="AlphaFoldDB" id="A0A6A4GV14"/>
<keyword evidence="1" id="KW-0812">Transmembrane</keyword>
<evidence type="ECO:0000313" key="3">
    <source>
        <dbReference type="Proteomes" id="UP000799118"/>
    </source>
</evidence>
<keyword evidence="1" id="KW-1133">Transmembrane helix</keyword>
<evidence type="ECO:0000313" key="2">
    <source>
        <dbReference type="EMBL" id="KAE9389180.1"/>
    </source>
</evidence>
<dbReference type="EMBL" id="ML769708">
    <property type="protein sequence ID" value="KAE9389180.1"/>
    <property type="molecule type" value="Genomic_DNA"/>
</dbReference>
<keyword evidence="3" id="KW-1185">Reference proteome</keyword>
<evidence type="ECO:0000256" key="1">
    <source>
        <dbReference type="SAM" id="Phobius"/>
    </source>
</evidence>
<proteinExistence type="predicted"/>
<name>A0A6A4GV14_9AGAR</name>
<organism evidence="2 3">
    <name type="scientific">Gymnopus androsaceus JB14</name>
    <dbReference type="NCBI Taxonomy" id="1447944"/>
    <lineage>
        <taxon>Eukaryota</taxon>
        <taxon>Fungi</taxon>
        <taxon>Dikarya</taxon>
        <taxon>Basidiomycota</taxon>
        <taxon>Agaricomycotina</taxon>
        <taxon>Agaricomycetes</taxon>
        <taxon>Agaricomycetidae</taxon>
        <taxon>Agaricales</taxon>
        <taxon>Marasmiineae</taxon>
        <taxon>Omphalotaceae</taxon>
        <taxon>Gymnopus</taxon>
    </lineage>
</organism>